<evidence type="ECO:0000313" key="2">
    <source>
        <dbReference type="Proteomes" id="UP000035704"/>
    </source>
</evidence>
<sequence>MEDFHIEKVVEEIGIEIEDIIILYEEYFKEMEENILLMKELVKTKNYQALQHVVHNIKGMSINLSVKGVYDKAHELDLLLKKNLVKESSIYINEIINLYCIARKMIKKSCFENSLIK</sequence>
<dbReference type="Pfam" id="PF01627">
    <property type="entry name" value="Hpt"/>
    <property type="match status" value="1"/>
</dbReference>
<dbReference type="RefSeq" id="WP_044825301.1">
    <property type="nucleotide sequence ID" value="NZ_CP009687.1"/>
</dbReference>
<dbReference type="GO" id="GO:0000160">
    <property type="term" value="P:phosphorelay signal transduction system"/>
    <property type="evidence" value="ECO:0007669"/>
    <property type="project" value="InterPro"/>
</dbReference>
<dbReference type="EMBL" id="CP009687">
    <property type="protein sequence ID" value="AKL96290.1"/>
    <property type="molecule type" value="Genomic_DNA"/>
</dbReference>
<name>A0A0D8I9G7_9CLOT</name>
<dbReference type="InterPro" id="IPR008207">
    <property type="entry name" value="Sig_transdc_His_kin_Hpt_dom"/>
</dbReference>
<dbReference type="OrthoDB" id="9938736at2"/>
<dbReference type="GO" id="GO:0016301">
    <property type="term" value="F:kinase activity"/>
    <property type="evidence" value="ECO:0007669"/>
    <property type="project" value="UniProtKB-KW"/>
</dbReference>
<proteinExistence type="predicted"/>
<dbReference type="STRING" id="84022.CACET_c28450"/>
<keyword evidence="1" id="KW-0418">Kinase</keyword>
<dbReference type="Proteomes" id="UP000035704">
    <property type="component" value="Chromosome"/>
</dbReference>
<evidence type="ECO:0000313" key="1">
    <source>
        <dbReference type="EMBL" id="AKL96290.1"/>
    </source>
</evidence>
<gene>
    <name evidence="1" type="ORF">CACET_c28450</name>
</gene>
<organism evidence="1 2">
    <name type="scientific">Clostridium aceticum</name>
    <dbReference type="NCBI Taxonomy" id="84022"/>
    <lineage>
        <taxon>Bacteria</taxon>
        <taxon>Bacillati</taxon>
        <taxon>Bacillota</taxon>
        <taxon>Clostridia</taxon>
        <taxon>Eubacteriales</taxon>
        <taxon>Clostridiaceae</taxon>
        <taxon>Clostridium</taxon>
    </lineage>
</organism>
<keyword evidence="1" id="KW-0808">Transferase</keyword>
<dbReference type="SUPFAM" id="SSF47226">
    <property type="entry name" value="Histidine-containing phosphotransfer domain, HPT domain"/>
    <property type="match status" value="1"/>
</dbReference>
<dbReference type="Gene3D" id="1.20.120.160">
    <property type="entry name" value="HPT domain"/>
    <property type="match status" value="1"/>
</dbReference>
<dbReference type="KEGG" id="cace:CACET_c28450"/>
<dbReference type="AlphaFoldDB" id="A0A0D8I9G7"/>
<protein>
    <submittedName>
        <fullName evidence="1">Signal transduction histidine kinase</fullName>
    </submittedName>
</protein>
<dbReference type="PATRIC" id="fig|84022.5.peg.781"/>
<reference evidence="1 2" key="1">
    <citation type="submission" date="2014-10" db="EMBL/GenBank/DDBJ databases">
        <title>Genome sequence of Clostridium aceticum DSM 1496.</title>
        <authorList>
            <person name="Poehlein A."/>
            <person name="Schiel-Bengelsdorf B."/>
            <person name="Gottschalk G."/>
            <person name="Duerre P."/>
            <person name="Daniel R."/>
        </authorList>
    </citation>
    <scope>NUCLEOTIDE SEQUENCE [LARGE SCALE GENOMIC DNA]</scope>
    <source>
        <strain evidence="1 2">DSM 1496</strain>
    </source>
</reference>
<dbReference type="InterPro" id="IPR036641">
    <property type="entry name" value="HPT_dom_sf"/>
</dbReference>
<accession>A0A0D8I9G7</accession>
<dbReference type="PROSITE" id="PS50894">
    <property type="entry name" value="HPT"/>
    <property type="match status" value="1"/>
</dbReference>
<keyword evidence="2" id="KW-1185">Reference proteome</keyword>